<evidence type="ECO:0000256" key="5">
    <source>
        <dbReference type="ARBA" id="ARBA00022553"/>
    </source>
</evidence>
<dbReference type="InterPro" id="IPR004358">
    <property type="entry name" value="Sig_transdc_His_kin-like_C"/>
</dbReference>
<keyword evidence="7 14" id="KW-0812">Transmembrane</keyword>
<keyword evidence="6" id="KW-0808">Transferase</keyword>
<dbReference type="Gene3D" id="1.10.287.130">
    <property type="match status" value="1"/>
</dbReference>
<dbReference type="STRING" id="1308866.J416_11792"/>
<evidence type="ECO:0000256" key="12">
    <source>
        <dbReference type="ARBA" id="ARBA00023012"/>
    </source>
</evidence>
<feature type="domain" description="HAMP" evidence="16">
    <location>
        <begin position="203"/>
        <end position="256"/>
    </location>
</feature>
<feature type="domain" description="Histidine kinase" evidence="15">
    <location>
        <begin position="271"/>
        <end position="486"/>
    </location>
</feature>
<comment type="catalytic activity">
    <reaction evidence="1">
        <text>ATP + protein L-histidine = ADP + protein N-phospho-L-histidine.</text>
        <dbReference type="EC" id="2.7.13.3"/>
    </reaction>
</comment>
<dbReference type="CDD" id="cd00082">
    <property type="entry name" value="HisKA"/>
    <property type="match status" value="1"/>
</dbReference>
<dbReference type="FunFam" id="3.30.565.10:FF:000006">
    <property type="entry name" value="Sensor histidine kinase WalK"/>
    <property type="match status" value="1"/>
</dbReference>
<dbReference type="PROSITE" id="PS50885">
    <property type="entry name" value="HAMP"/>
    <property type="match status" value="1"/>
</dbReference>
<evidence type="ECO:0000256" key="1">
    <source>
        <dbReference type="ARBA" id="ARBA00000085"/>
    </source>
</evidence>
<feature type="transmembrane region" description="Helical" evidence="14">
    <location>
        <begin position="180"/>
        <end position="202"/>
    </location>
</feature>
<dbReference type="SMART" id="SM00387">
    <property type="entry name" value="HATPase_c"/>
    <property type="match status" value="1"/>
</dbReference>
<evidence type="ECO:0000256" key="9">
    <source>
        <dbReference type="ARBA" id="ARBA00022777"/>
    </source>
</evidence>
<dbReference type="InterPro" id="IPR003594">
    <property type="entry name" value="HATPase_dom"/>
</dbReference>
<evidence type="ECO:0000256" key="10">
    <source>
        <dbReference type="ARBA" id="ARBA00022840"/>
    </source>
</evidence>
<dbReference type="SMART" id="SM00304">
    <property type="entry name" value="HAMP"/>
    <property type="match status" value="1"/>
</dbReference>
<dbReference type="PRINTS" id="PR00344">
    <property type="entry name" value="BCTRLSENSOR"/>
</dbReference>
<evidence type="ECO:0000256" key="14">
    <source>
        <dbReference type="SAM" id="Phobius"/>
    </source>
</evidence>
<dbReference type="GO" id="GO:0005524">
    <property type="term" value="F:ATP binding"/>
    <property type="evidence" value="ECO:0007669"/>
    <property type="project" value="UniProtKB-KW"/>
</dbReference>
<dbReference type="AlphaFoldDB" id="N4WJC2"/>
<keyword evidence="4" id="KW-1003">Cell membrane</keyword>
<organism evidence="17 18">
    <name type="scientific">Gracilibacillus halophilus YIM-C55.5</name>
    <dbReference type="NCBI Taxonomy" id="1308866"/>
    <lineage>
        <taxon>Bacteria</taxon>
        <taxon>Bacillati</taxon>
        <taxon>Bacillota</taxon>
        <taxon>Bacilli</taxon>
        <taxon>Bacillales</taxon>
        <taxon>Bacillaceae</taxon>
        <taxon>Gracilibacillus</taxon>
    </lineage>
</organism>
<dbReference type="SUPFAM" id="SSF47384">
    <property type="entry name" value="Homodimeric domain of signal transducing histidine kinase"/>
    <property type="match status" value="1"/>
</dbReference>
<dbReference type="Gene3D" id="3.30.565.10">
    <property type="entry name" value="Histidine kinase-like ATPase, C-terminal domain"/>
    <property type="match status" value="1"/>
</dbReference>
<keyword evidence="11 14" id="KW-1133">Transmembrane helix</keyword>
<comment type="caution">
    <text evidence="17">The sequence shown here is derived from an EMBL/GenBank/DDBJ whole genome shotgun (WGS) entry which is preliminary data.</text>
</comment>
<evidence type="ECO:0000256" key="13">
    <source>
        <dbReference type="ARBA" id="ARBA00023136"/>
    </source>
</evidence>
<dbReference type="CDD" id="cd00075">
    <property type="entry name" value="HATPase"/>
    <property type="match status" value="1"/>
</dbReference>
<dbReference type="SMART" id="SM00388">
    <property type="entry name" value="HisKA"/>
    <property type="match status" value="1"/>
</dbReference>
<dbReference type="SUPFAM" id="SSF158472">
    <property type="entry name" value="HAMP domain-like"/>
    <property type="match status" value="1"/>
</dbReference>
<feature type="transmembrane region" description="Helical" evidence="14">
    <location>
        <begin position="21"/>
        <end position="40"/>
    </location>
</feature>
<dbReference type="Gene3D" id="6.10.340.10">
    <property type="match status" value="1"/>
</dbReference>
<gene>
    <name evidence="17" type="ORF">J416_11792</name>
</gene>
<reference evidence="17 18" key="1">
    <citation type="submission" date="2013-03" db="EMBL/GenBank/DDBJ databases">
        <title>Draft genome sequence of Gracibacillus halophilus YIM-C55.5, a moderately halophilic and thermophilic organism from the Xiaochaidamu salt lake.</title>
        <authorList>
            <person name="Sugumar T."/>
            <person name="Polireddy D.R."/>
            <person name="Antony A."/>
            <person name="Madhava Y.R."/>
            <person name="Sivakumar N."/>
        </authorList>
    </citation>
    <scope>NUCLEOTIDE SEQUENCE [LARGE SCALE GENOMIC DNA]</scope>
    <source>
        <strain evidence="17 18">YIM-C55.5</strain>
    </source>
</reference>
<dbReference type="GO" id="GO:0000155">
    <property type="term" value="F:phosphorelay sensor kinase activity"/>
    <property type="evidence" value="ECO:0007669"/>
    <property type="project" value="InterPro"/>
</dbReference>
<dbReference type="SUPFAM" id="SSF55874">
    <property type="entry name" value="ATPase domain of HSP90 chaperone/DNA topoisomerase II/histidine kinase"/>
    <property type="match status" value="1"/>
</dbReference>
<dbReference type="InterPro" id="IPR005467">
    <property type="entry name" value="His_kinase_dom"/>
</dbReference>
<dbReference type="CDD" id="cd06225">
    <property type="entry name" value="HAMP"/>
    <property type="match status" value="1"/>
</dbReference>
<dbReference type="eggNOG" id="COG5002">
    <property type="taxonomic scope" value="Bacteria"/>
</dbReference>
<dbReference type="InterPro" id="IPR003661">
    <property type="entry name" value="HisK_dim/P_dom"/>
</dbReference>
<evidence type="ECO:0000256" key="6">
    <source>
        <dbReference type="ARBA" id="ARBA00022679"/>
    </source>
</evidence>
<dbReference type="InterPro" id="IPR036890">
    <property type="entry name" value="HATPase_C_sf"/>
</dbReference>
<accession>N4WJC2</accession>
<evidence type="ECO:0000256" key="8">
    <source>
        <dbReference type="ARBA" id="ARBA00022741"/>
    </source>
</evidence>
<comment type="subcellular location">
    <subcellularLocation>
        <location evidence="2">Cell membrane</location>
        <topology evidence="2">Multi-pass membrane protein</topology>
    </subcellularLocation>
</comment>
<keyword evidence="9" id="KW-0418">Kinase</keyword>
<dbReference type="PROSITE" id="PS50109">
    <property type="entry name" value="HIS_KIN"/>
    <property type="match status" value="1"/>
</dbReference>
<dbReference type="InterPro" id="IPR036097">
    <property type="entry name" value="HisK_dim/P_sf"/>
</dbReference>
<protein>
    <recommendedName>
        <fullName evidence="3">histidine kinase</fullName>
        <ecNumber evidence="3">2.7.13.3</ecNumber>
    </recommendedName>
</protein>
<dbReference type="Pfam" id="PF02518">
    <property type="entry name" value="HATPase_c"/>
    <property type="match status" value="1"/>
</dbReference>
<keyword evidence="5" id="KW-0597">Phosphoprotein</keyword>
<dbReference type="Proteomes" id="UP000012283">
    <property type="component" value="Unassembled WGS sequence"/>
</dbReference>
<evidence type="ECO:0000313" key="18">
    <source>
        <dbReference type="Proteomes" id="UP000012283"/>
    </source>
</evidence>
<dbReference type="PANTHER" id="PTHR45528:SF1">
    <property type="entry name" value="SENSOR HISTIDINE KINASE CPXA"/>
    <property type="match status" value="1"/>
</dbReference>
<name>N4WJC2_9BACI</name>
<evidence type="ECO:0000259" key="16">
    <source>
        <dbReference type="PROSITE" id="PS50885"/>
    </source>
</evidence>
<dbReference type="FunFam" id="1.10.287.130:FF:000001">
    <property type="entry name" value="Two-component sensor histidine kinase"/>
    <property type="match status" value="1"/>
</dbReference>
<dbReference type="InterPro" id="IPR003660">
    <property type="entry name" value="HAMP_dom"/>
</dbReference>
<evidence type="ECO:0000256" key="4">
    <source>
        <dbReference type="ARBA" id="ARBA00022475"/>
    </source>
</evidence>
<dbReference type="EC" id="2.7.13.3" evidence="3"/>
<dbReference type="OrthoDB" id="335833at2"/>
<evidence type="ECO:0000256" key="7">
    <source>
        <dbReference type="ARBA" id="ARBA00022692"/>
    </source>
</evidence>
<sequence>MKNNFLKKLSPKSLRYQLLARMFFILSFILLIIGFLQFFILKDFLYENEADSLQARLSSIPITVIRDLEHFPSPENERNPNYILFKDYTLSLIDGDGDYNNLLEHKQLIVPKLSQDKLNQVMQDGPFPREDNYMITEDKTGEEQMVVFRPAFNNNQEEQFSLLQMSVSTATLHQVLWKQLFIFIGLSVLALITGLTLYTTVIQKTLNPLSSMIDRVKGIGANNLTERIPTYNEQEEIHKLSQSFNEMLERLENSFLQEKEAKEQMRQFVADASHELRTPITSVHGYLEVLLRGAAKDSEQLNIILNSMHGETKRVIKLVEELLLLAKLDRVPRLHLEETNMTDLIREMLPQLSFLAGDRDVEKDLTENLYTMADADKLKQVILNIFHNAVHYTDAETGIIKLSLVAESDFVKLIICDNGQGIEEKNLPYIFNRFYRADQSRTRHQGGAGLGLSISNSIIKAHNGEIAVESKVGDGTAFYIFIPLLK</sequence>
<evidence type="ECO:0000259" key="15">
    <source>
        <dbReference type="PROSITE" id="PS50109"/>
    </source>
</evidence>
<evidence type="ECO:0000256" key="2">
    <source>
        <dbReference type="ARBA" id="ARBA00004651"/>
    </source>
</evidence>
<dbReference type="Pfam" id="PF00512">
    <property type="entry name" value="HisKA"/>
    <property type="match status" value="1"/>
</dbReference>
<keyword evidence="10 17" id="KW-0067">ATP-binding</keyword>
<keyword evidence="12" id="KW-0902">Two-component regulatory system</keyword>
<dbReference type="InterPro" id="IPR050398">
    <property type="entry name" value="HssS/ArlS-like"/>
</dbReference>
<evidence type="ECO:0000256" key="3">
    <source>
        <dbReference type="ARBA" id="ARBA00012438"/>
    </source>
</evidence>
<evidence type="ECO:0000313" key="17">
    <source>
        <dbReference type="EMBL" id="ENH96257.1"/>
    </source>
</evidence>
<dbReference type="GO" id="GO:0005886">
    <property type="term" value="C:plasma membrane"/>
    <property type="evidence" value="ECO:0007669"/>
    <property type="project" value="UniProtKB-SubCell"/>
</dbReference>
<proteinExistence type="predicted"/>
<dbReference type="PANTHER" id="PTHR45528">
    <property type="entry name" value="SENSOR HISTIDINE KINASE CPXA"/>
    <property type="match status" value="1"/>
</dbReference>
<dbReference type="EMBL" id="APML01000054">
    <property type="protein sequence ID" value="ENH96257.1"/>
    <property type="molecule type" value="Genomic_DNA"/>
</dbReference>
<dbReference type="Pfam" id="PF00672">
    <property type="entry name" value="HAMP"/>
    <property type="match status" value="1"/>
</dbReference>
<keyword evidence="8" id="KW-0547">Nucleotide-binding</keyword>
<keyword evidence="13 14" id="KW-0472">Membrane</keyword>
<dbReference type="PATRIC" id="fig|1308866.3.peg.2384"/>
<keyword evidence="18" id="KW-1185">Reference proteome</keyword>
<evidence type="ECO:0000256" key="11">
    <source>
        <dbReference type="ARBA" id="ARBA00022989"/>
    </source>
</evidence>